<dbReference type="WBParaSite" id="nRc.2.0.1.t32255-RA">
    <property type="protein sequence ID" value="nRc.2.0.1.t32255-RA"/>
    <property type="gene ID" value="nRc.2.0.1.g32255"/>
</dbReference>
<dbReference type="PRINTS" id="PR00069">
    <property type="entry name" value="ALDKETRDTASE"/>
</dbReference>
<protein>
    <submittedName>
        <fullName evidence="3">NADP-dependent oxidoreductase domain-containing protein</fullName>
    </submittedName>
</protein>
<dbReference type="PROSITE" id="PS00062">
    <property type="entry name" value="ALDOKETO_REDUCTASE_2"/>
    <property type="match status" value="1"/>
</dbReference>
<dbReference type="InterPro" id="IPR036812">
    <property type="entry name" value="NAD(P)_OxRdtase_dom_sf"/>
</dbReference>
<dbReference type="OMA" id="RHQRMNF"/>
<dbReference type="Gene3D" id="3.20.20.100">
    <property type="entry name" value="NADP-dependent oxidoreductase domain"/>
    <property type="match status" value="1"/>
</dbReference>
<evidence type="ECO:0000259" key="1">
    <source>
        <dbReference type="Pfam" id="PF00248"/>
    </source>
</evidence>
<proteinExistence type="predicted"/>
<evidence type="ECO:0000313" key="3">
    <source>
        <dbReference type="WBParaSite" id="nRc.2.0.1.t32255-RA"/>
    </source>
</evidence>
<keyword evidence="2" id="KW-1185">Reference proteome</keyword>
<organism evidence="2 3">
    <name type="scientific">Romanomermis culicivorax</name>
    <name type="common">Nematode worm</name>
    <dbReference type="NCBI Taxonomy" id="13658"/>
    <lineage>
        <taxon>Eukaryota</taxon>
        <taxon>Metazoa</taxon>
        <taxon>Ecdysozoa</taxon>
        <taxon>Nematoda</taxon>
        <taxon>Enoplea</taxon>
        <taxon>Dorylaimia</taxon>
        <taxon>Mermithida</taxon>
        <taxon>Mermithoidea</taxon>
        <taxon>Mermithidae</taxon>
        <taxon>Romanomermis</taxon>
    </lineage>
</organism>
<evidence type="ECO:0000313" key="2">
    <source>
        <dbReference type="Proteomes" id="UP000887565"/>
    </source>
</evidence>
<feature type="domain" description="NADP-dependent oxidoreductase" evidence="1">
    <location>
        <begin position="16"/>
        <end position="215"/>
    </location>
</feature>
<dbReference type="GO" id="GO:0016491">
    <property type="term" value="F:oxidoreductase activity"/>
    <property type="evidence" value="ECO:0007669"/>
    <property type="project" value="InterPro"/>
</dbReference>
<dbReference type="SUPFAM" id="SSF51430">
    <property type="entry name" value="NAD(P)-linked oxidoreductase"/>
    <property type="match status" value="1"/>
</dbReference>
<accession>A0A915K208</accession>
<dbReference type="Pfam" id="PF00248">
    <property type="entry name" value="Aldo_ket_red"/>
    <property type="match status" value="1"/>
</dbReference>
<dbReference type="Proteomes" id="UP000887565">
    <property type="component" value="Unplaced"/>
</dbReference>
<name>A0A915K208_ROMCU</name>
<dbReference type="AlphaFoldDB" id="A0A915K208"/>
<sequence length="217" mass="24953">MQGWRIGKFVGASVTSYRFIDTAHVYHNEKFIGPILKELVPKHNLTREDIFITSKMPTSHHGVKARDAFLCSLNDLQTDYIDLYLVHFPGAASVSVADHERLKELRRQTWLEMEKLYDEGKVKALGVSNYMIKHLEEMDEYAKIKPVVNQCEFHPHNTCPDLLNYCKKHEIHFQAYSSLGSAHSSAALFKEPLVVEMCKKYKCEAAQLLLAWAINQN</sequence>
<dbReference type="PANTHER" id="PTHR11732">
    <property type="entry name" value="ALDO/KETO REDUCTASE"/>
    <property type="match status" value="1"/>
</dbReference>
<dbReference type="InterPro" id="IPR023210">
    <property type="entry name" value="NADP_OxRdtase_dom"/>
</dbReference>
<dbReference type="InterPro" id="IPR018170">
    <property type="entry name" value="Aldo/ket_reductase_CS"/>
</dbReference>
<reference evidence="3" key="1">
    <citation type="submission" date="2022-11" db="UniProtKB">
        <authorList>
            <consortium name="WormBaseParasite"/>
        </authorList>
    </citation>
    <scope>IDENTIFICATION</scope>
</reference>
<dbReference type="InterPro" id="IPR020471">
    <property type="entry name" value="AKR"/>
</dbReference>